<accession>A0A5B7IKG2</accession>
<keyword evidence="2" id="KW-1185">Reference proteome</keyword>
<sequence length="87" mass="9513">MYCFISCCSAVKRSDSLISPSFPSLPAADVVPPWFTSNISIDEHGDRKADYTLLDMNSFTGIFEMISFSSKSYNSDNVKTVLDVGSG</sequence>
<proteinExistence type="predicted"/>
<gene>
    <name evidence="1" type="ORF">E2C01_077511</name>
</gene>
<organism evidence="1 2">
    <name type="scientific">Portunus trituberculatus</name>
    <name type="common">Swimming crab</name>
    <name type="synonym">Neptunus trituberculatus</name>
    <dbReference type="NCBI Taxonomy" id="210409"/>
    <lineage>
        <taxon>Eukaryota</taxon>
        <taxon>Metazoa</taxon>
        <taxon>Ecdysozoa</taxon>
        <taxon>Arthropoda</taxon>
        <taxon>Crustacea</taxon>
        <taxon>Multicrustacea</taxon>
        <taxon>Malacostraca</taxon>
        <taxon>Eumalacostraca</taxon>
        <taxon>Eucarida</taxon>
        <taxon>Decapoda</taxon>
        <taxon>Pleocyemata</taxon>
        <taxon>Brachyura</taxon>
        <taxon>Eubrachyura</taxon>
        <taxon>Portunoidea</taxon>
        <taxon>Portunidae</taxon>
        <taxon>Portuninae</taxon>
        <taxon>Portunus</taxon>
    </lineage>
</organism>
<protein>
    <submittedName>
        <fullName evidence="1">Uncharacterized protein</fullName>
    </submittedName>
</protein>
<evidence type="ECO:0000313" key="1">
    <source>
        <dbReference type="EMBL" id="MPC82825.1"/>
    </source>
</evidence>
<reference evidence="1 2" key="1">
    <citation type="submission" date="2019-05" db="EMBL/GenBank/DDBJ databases">
        <title>Another draft genome of Portunus trituberculatus and its Hox gene families provides insights of decapod evolution.</title>
        <authorList>
            <person name="Jeong J.-H."/>
            <person name="Song I."/>
            <person name="Kim S."/>
            <person name="Choi T."/>
            <person name="Kim D."/>
            <person name="Ryu S."/>
            <person name="Kim W."/>
        </authorList>
    </citation>
    <scope>NUCLEOTIDE SEQUENCE [LARGE SCALE GENOMIC DNA]</scope>
    <source>
        <tissue evidence="1">Muscle</tissue>
    </source>
</reference>
<dbReference type="AlphaFoldDB" id="A0A5B7IKG2"/>
<evidence type="ECO:0000313" key="2">
    <source>
        <dbReference type="Proteomes" id="UP000324222"/>
    </source>
</evidence>
<dbReference type="OrthoDB" id="1890790at2759"/>
<dbReference type="EMBL" id="VSRR010060856">
    <property type="protein sequence ID" value="MPC82825.1"/>
    <property type="molecule type" value="Genomic_DNA"/>
</dbReference>
<name>A0A5B7IKG2_PORTR</name>
<comment type="caution">
    <text evidence="1">The sequence shown here is derived from an EMBL/GenBank/DDBJ whole genome shotgun (WGS) entry which is preliminary data.</text>
</comment>
<dbReference type="Proteomes" id="UP000324222">
    <property type="component" value="Unassembled WGS sequence"/>
</dbReference>